<dbReference type="Proteomes" id="UP000265431">
    <property type="component" value="Unassembled WGS sequence"/>
</dbReference>
<proteinExistence type="predicted"/>
<dbReference type="Gene3D" id="2.160.20.80">
    <property type="entry name" value="E3 ubiquitin-protein ligase SopA"/>
    <property type="match status" value="1"/>
</dbReference>
<dbReference type="RefSeq" id="WP_119380121.1">
    <property type="nucleotide sequence ID" value="NZ_QWGB01000007.1"/>
</dbReference>
<reference evidence="2 3" key="1">
    <citation type="submission" date="2018-08" db="EMBL/GenBank/DDBJ databases">
        <title>Henriciella mobilis sp. nov., isolated from seawater.</title>
        <authorList>
            <person name="Cheng H."/>
            <person name="Wu Y.-H."/>
            <person name="Xu X.-W."/>
            <person name="Guo L.-L."/>
        </authorList>
    </citation>
    <scope>NUCLEOTIDE SEQUENCE [LARGE SCALE GENOMIC DNA]</scope>
    <source>
        <strain evidence="2 3">CCUG66934</strain>
    </source>
</reference>
<feature type="signal peptide" evidence="1">
    <location>
        <begin position="1"/>
        <end position="20"/>
    </location>
</feature>
<evidence type="ECO:0000256" key="1">
    <source>
        <dbReference type="SAM" id="SignalP"/>
    </source>
</evidence>
<dbReference type="OrthoDB" id="7304622at2"/>
<keyword evidence="3" id="KW-1185">Reference proteome</keyword>
<dbReference type="EMBL" id="QWGB01000007">
    <property type="protein sequence ID" value="RIJ22202.1"/>
    <property type="molecule type" value="Genomic_DNA"/>
</dbReference>
<feature type="chain" id="PRO_5017406841" evidence="1">
    <location>
        <begin position="21"/>
        <end position="162"/>
    </location>
</feature>
<dbReference type="PANTHER" id="PTHR14136">
    <property type="entry name" value="BTB_POZ DOMAIN-CONTAINING PROTEIN KCTD9"/>
    <property type="match status" value="1"/>
</dbReference>
<dbReference type="InterPro" id="IPR051082">
    <property type="entry name" value="Pentapeptide-BTB/POZ_domain"/>
</dbReference>
<dbReference type="Pfam" id="PF00805">
    <property type="entry name" value="Pentapeptide"/>
    <property type="match status" value="2"/>
</dbReference>
<comment type="caution">
    <text evidence="2">The sequence shown here is derived from an EMBL/GenBank/DDBJ whole genome shotgun (WGS) entry which is preliminary data.</text>
</comment>
<dbReference type="SUPFAM" id="SSF141571">
    <property type="entry name" value="Pentapeptide repeat-like"/>
    <property type="match status" value="1"/>
</dbReference>
<dbReference type="AlphaFoldDB" id="A0A399QXH4"/>
<keyword evidence="1" id="KW-0732">Signal</keyword>
<accession>A0A399QXH4</accession>
<evidence type="ECO:0000313" key="3">
    <source>
        <dbReference type="Proteomes" id="UP000265431"/>
    </source>
</evidence>
<sequence>MLKHFLTAFAFAALALPSNAQNAGEIAKVRNGQSCSGCNLFQADLAYLDVANVNVSGARLRQSDMQLSTFDNWNLRGTNLSVTNMFGVRFNASNFSNANLESATLVGGYFGSSNFSGASLAGANLSGADLRLAKGLTQAQLRKACGDQATRLPAGMTIPRCG</sequence>
<dbReference type="PANTHER" id="PTHR14136:SF17">
    <property type="entry name" value="BTB_POZ DOMAIN-CONTAINING PROTEIN KCTD9"/>
    <property type="match status" value="1"/>
</dbReference>
<dbReference type="InterPro" id="IPR001646">
    <property type="entry name" value="5peptide_repeat"/>
</dbReference>
<gene>
    <name evidence="2" type="ORF">D1224_11640</name>
</gene>
<evidence type="ECO:0000313" key="2">
    <source>
        <dbReference type="EMBL" id="RIJ22202.1"/>
    </source>
</evidence>
<protein>
    <submittedName>
        <fullName evidence="2">Pentapeptide repeat-containing protein</fullName>
    </submittedName>
</protein>
<name>A0A399QXH4_9PROT</name>
<organism evidence="2 3">
    <name type="scientific">Henriciella barbarensis</name>
    <dbReference type="NCBI Taxonomy" id="86342"/>
    <lineage>
        <taxon>Bacteria</taxon>
        <taxon>Pseudomonadati</taxon>
        <taxon>Pseudomonadota</taxon>
        <taxon>Alphaproteobacteria</taxon>
        <taxon>Hyphomonadales</taxon>
        <taxon>Hyphomonadaceae</taxon>
        <taxon>Henriciella</taxon>
    </lineage>
</organism>